<reference evidence="1 2" key="1">
    <citation type="journal article" date="2016" name="Nat. Commun.">
        <title>Extremotolerant tardigrade genome and improved radiotolerance of human cultured cells by tardigrade-unique protein.</title>
        <authorList>
            <person name="Hashimoto T."/>
            <person name="Horikawa D.D."/>
            <person name="Saito Y."/>
            <person name="Kuwahara H."/>
            <person name="Kozuka-Hata H."/>
            <person name="Shin-I T."/>
            <person name="Minakuchi Y."/>
            <person name="Ohishi K."/>
            <person name="Motoyama A."/>
            <person name="Aizu T."/>
            <person name="Enomoto A."/>
            <person name="Kondo K."/>
            <person name="Tanaka S."/>
            <person name="Hara Y."/>
            <person name="Koshikawa S."/>
            <person name="Sagara H."/>
            <person name="Miura T."/>
            <person name="Yokobori S."/>
            <person name="Miyagawa K."/>
            <person name="Suzuki Y."/>
            <person name="Kubo T."/>
            <person name="Oyama M."/>
            <person name="Kohara Y."/>
            <person name="Fujiyama A."/>
            <person name="Arakawa K."/>
            <person name="Katayama T."/>
            <person name="Toyoda A."/>
            <person name="Kunieda T."/>
        </authorList>
    </citation>
    <scope>NUCLEOTIDE SEQUENCE [LARGE SCALE GENOMIC DNA]</scope>
    <source>
        <strain evidence="1 2">YOKOZUNA-1</strain>
    </source>
</reference>
<protein>
    <submittedName>
        <fullName evidence="1">Uncharacterized protein</fullName>
    </submittedName>
</protein>
<comment type="caution">
    <text evidence="1">The sequence shown here is derived from an EMBL/GenBank/DDBJ whole genome shotgun (WGS) entry which is preliminary data.</text>
</comment>
<organism evidence="1 2">
    <name type="scientific">Ramazzottius varieornatus</name>
    <name type="common">Water bear</name>
    <name type="synonym">Tardigrade</name>
    <dbReference type="NCBI Taxonomy" id="947166"/>
    <lineage>
        <taxon>Eukaryota</taxon>
        <taxon>Metazoa</taxon>
        <taxon>Ecdysozoa</taxon>
        <taxon>Tardigrada</taxon>
        <taxon>Eutardigrada</taxon>
        <taxon>Parachela</taxon>
        <taxon>Hypsibioidea</taxon>
        <taxon>Ramazzottiidae</taxon>
        <taxon>Ramazzottius</taxon>
    </lineage>
</organism>
<dbReference type="AlphaFoldDB" id="A0A1D1UF70"/>
<dbReference type="OrthoDB" id="10056365at2759"/>
<evidence type="ECO:0000313" key="2">
    <source>
        <dbReference type="Proteomes" id="UP000186922"/>
    </source>
</evidence>
<accession>A0A1D1UF70</accession>
<keyword evidence="2" id="KW-1185">Reference proteome</keyword>
<dbReference type="EMBL" id="BDGG01000001">
    <property type="protein sequence ID" value="GAU88419.1"/>
    <property type="molecule type" value="Genomic_DNA"/>
</dbReference>
<gene>
    <name evidence="1" type="primary">RvY_01124-1</name>
    <name evidence="1" type="synonym">RvY_01124.1</name>
    <name evidence="1" type="ORF">RvY_01124</name>
</gene>
<evidence type="ECO:0000313" key="1">
    <source>
        <dbReference type="EMBL" id="GAU88419.1"/>
    </source>
</evidence>
<dbReference type="Proteomes" id="UP000186922">
    <property type="component" value="Unassembled WGS sequence"/>
</dbReference>
<name>A0A1D1UF70_RAMVA</name>
<proteinExistence type="predicted"/>
<sequence>MSDNEENLPDEQQPHNLNNPVRERVVVLLGKTFDEGKIEDIVFDIERLADSKPAVLFNYGPSSDITMEKLERLAPQGLCIVEIVGQKLLVNLDLLDRRMPWGPDAICRLLKMPLIIDVSPNLVSPRFLNAHDLPDDGSDTRSNSNLFFMTEDIVDMMREIRMLIADGERVIEKQKRWTHTWCPRTIFDCLSGNPIVFWSDTPGRNMSLEKDALWRVQWIDGERKRPVYSFYVPHACMTPAVKTYIQQWTDRIYDRSLPHQNYFLLFERMQEQSEPSVMI</sequence>